<gene>
    <name evidence="4" type="ORF">PAT3040_05774</name>
</gene>
<evidence type="ECO:0008006" key="6">
    <source>
        <dbReference type="Google" id="ProtNLM"/>
    </source>
</evidence>
<dbReference type="PANTHER" id="PTHR36453:SF1">
    <property type="entry name" value="RIGHT HANDED BETA HELIX DOMAIN-CONTAINING PROTEIN"/>
    <property type="match status" value="1"/>
</dbReference>
<dbReference type="CDD" id="cd04084">
    <property type="entry name" value="CBM6_xylanase-like"/>
    <property type="match status" value="1"/>
</dbReference>
<sequence length="930" mass="103341">MNKIYYVAVNGDDINDGLNLERPFRTIGRAAQAMEAGDLCYIREGTYRETVVPLRSGRENAPIRFVAYRNETVVVSGCDEVTGWTRHGGNVYKAKTEWDLGDGSETLVFFDEELGMEAQWPKIRDRLDRSQYARVGTATSGMTNSTIFDEKLQAFPDGHWDGAMVACVNGVGYFMSTAKVTGFAAGTLHHEQWVSSADHYFTKPGDLYFITRTLRALDTEKEWYYDPAEGMLYAMAPEGKLPPQCVIEVKRREYAFDLRHKEHIHIIGVDCRGAGITTEEASQCLIRKSRIYGMDRSFGYRQSIYGRTRGIALGGEGNRLRDCEISDFEGNGISISGARNSVHNCYIHDGNFEASYASMIWMTGAEHRVSRCTITRGGRTSISGVFSRSTIEYCDISFANALTKDSGMIYLFNHDFDQTQIHHNWLHDNLSDHLSFGFYMDAWTSGISFFRNVVWNIPERGMVLNRPIQRTLIYNNTFYRKAIADSSVFCLDDMYGTHMANNLFADGEIRRWGGHSVVSHNRFDADPFVDAESGDFRLRADSPVIGQGIPIPGVTDGYRGTAPDPGAYEFGGEEWVPGHSFESAETHDQSAHAGEFDPHEHDRTAHTGEFDPLEHGQTASAGEFVPLEHESLLRNGGFESGSFAPWTAAGGTPRLVFECAWDYSKNGGYPTVVRSNRYAAVLGPGERIEQQVAGLKPNTSYIFFAGIKSGGEYRQAIEYAEANGGSQWEREPDGTPAIYRDVRYVGPMRSKEWIKLENIDFGAAGQYDNVSIGLNKVIGPVTVEVRIGGPDGELLGAVSQRTPYDAVWRYFGAPLGSVAGVHDVFLVLSGEGQCLLHNIVFHNTFRAGTARMSVHGHDGSIGELVVNRWNWESTLSELHFTTGPEASSVTVAIENIGALAVIGMPAQRIYADDCGLWEQPRLSRAMESER</sequence>
<dbReference type="InterPro" id="IPR011050">
    <property type="entry name" value="Pectin_lyase_fold/virulence"/>
</dbReference>
<evidence type="ECO:0000313" key="5">
    <source>
        <dbReference type="Proteomes" id="UP000245202"/>
    </source>
</evidence>
<organism evidence="4 5">
    <name type="scientific">Paenibacillus agaridevorans</name>
    <dbReference type="NCBI Taxonomy" id="171404"/>
    <lineage>
        <taxon>Bacteria</taxon>
        <taxon>Bacillati</taxon>
        <taxon>Bacillota</taxon>
        <taxon>Bacilli</taxon>
        <taxon>Bacillales</taxon>
        <taxon>Paenibacillaceae</taxon>
        <taxon>Paenibacillus</taxon>
    </lineage>
</organism>
<reference evidence="4 5" key="1">
    <citation type="submission" date="2017-08" db="EMBL/GenBank/DDBJ databases">
        <title>Substantial Increase in Enzyme Production by Combined Drug-Resistance Mutations in Paenibacillus agaridevorans.</title>
        <authorList>
            <person name="Tanaka Y."/>
            <person name="Funane K."/>
            <person name="Hosaka T."/>
            <person name="Shiwa Y."/>
            <person name="Fujita N."/>
            <person name="Miyazaki T."/>
            <person name="Yoshikawa H."/>
            <person name="Murakami K."/>
            <person name="Kasahara K."/>
            <person name="Inaoka T."/>
            <person name="Hiraga Y."/>
            <person name="Ochi K."/>
        </authorList>
    </citation>
    <scope>NUCLEOTIDE SEQUENCE [LARGE SCALE GENOMIC DNA]</scope>
    <source>
        <strain evidence="4 5">T-3040</strain>
    </source>
</reference>
<keyword evidence="5" id="KW-1185">Reference proteome</keyword>
<dbReference type="GO" id="GO:0030246">
    <property type="term" value="F:carbohydrate binding"/>
    <property type="evidence" value="ECO:0007669"/>
    <property type="project" value="InterPro"/>
</dbReference>
<evidence type="ECO:0000313" key="4">
    <source>
        <dbReference type="EMBL" id="GBG10997.1"/>
    </source>
</evidence>
<dbReference type="InterPro" id="IPR039448">
    <property type="entry name" value="Beta_helix"/>
</dbReference>
<dbReference type="InterPro" id="IPR012334">
    <property type="entry name" value="Pectin_lyas_fold"/>
</dbReference>
<accession>A0A2R5EWS0</accession>
<dbReference type="Gene3D" id="2.60.120.260">
    <property type="entry name" value="Galactose-binding domain-like"/>
    <property type="match status" value="1"/>
</dbReference>
<dbReference type="Proteomes" id="UP000245202">
    <property type="component" value="Unassembled WGS sequence"/>
</dbReference>
<dbReference type="RefSeq" id="WP_108995382.1">
    <property type="nucleotide sequence ID" value="NZ_BDQX01000369.1"/>
</dbReference>
<dbReference type="AlphaFoldDB" id="A0A2R5EWS0"/>
<comment type="caution">
    <text evidence="4">The sequence shown here is derived from an EMBL/GenBank/DDBJ whole genome shotgun (WGS) entry which is preliminary data.</text>
</comment>
<dbReference type="PANTHER" id="PTHR36453">
    <property type="entry name" value="SECRETED PROTEIN-RELATED"/>
    <property type="match status" value="1"/>
</dbReference>
<dbReference type="InterPro" id="IPR005084">
    <property type="entry name" value="CBM6"/>
</dbReference>
<feature type="region of interest" description="Disordered" evidence="1">
    <location>
        <begin position="583"/>
        <end position="605"/>
    </location>
</feature>
<protein>
    <recommendedName>
        <fullName evidence="6">Right handed beta helix domain-containing protein</fullName>
    </recommendedName>
</protein>
<evidence type="ECO:0000259" key="2">
    <source>
        <dbReference type="Pfam" id="PF03422"/>
    </source>
</evidence>
<dbReference type="EMBL" id="BDQX01000369">
    <property type="protein sequence ID" value="GBG10997.1"/>
    <property type="molecule type" value="Genomic_DNA"/>
</dbReference>
<dbReference type="Pfam" id="PF13229">
    <property type="entry name" value="Beta_helix"/>
    <property type="match status" value="1"/>
</dbReference>
<evidence type="ECO:0000256" key="1">
    <source>
        <dbReference type="SAM" id="MobiDB-lite"/>
    </source>
</evidence>
<proteinExistence type="predicted"/>
<name>A0A2R5EWS0_9BACL</name>
<feature type="domain" description="CBM6" evidence="2">
    <location>
        <begin position="716"/>
        <end position="838"/>
    </location>
</feature>
<dbReference type="SUPFAM" id="SSF51126">
    <property type="entry name" value="Pectin lyase-like"/>
    <property type="match status" value="1"/>
</dbReference>
<dbReference type="Pfam" id="PF03422">
    <property type="entry name" value="CBM_6"/>
    <property type="match status" value="1"/>
</dbReference>
<feature type="domain" description="Right handed beta helix" evidence="3">
    <location>
        <begin position="275"/>
        <end position="449"/>
    </location>
</feature>
<dbReference type="Gene3D" id="2.160.20.10">
    <property type="entry name" value="Single-stranded right-handed beta-helix, Pectin lyase-like"/>
    <property type="match status" value="2"/>
</dbReference>
<evidence type="ECO:0000259" key="3">
    <source>
        <dbReference type="Pfam" id="PF13229"/>
    </source>
</evidence>